<comment type="caution">
    <text evidence="2">The sequence shown here is derived from an EMBL/GenBank/DDBJ whole genome shotgun (WGS) entry which is preliminary data.</text>
</comment>
<gene>
    <name evidence="2" type="ORF">NDU88_001856</name>
</gene>
<dbReference type="Proteomes" id="UP001066276">
    <property type="component" value="Chromosome 8"/>
</dbReference>
<proteinExistence type="predicted"/>
<sequence length="147" mass="17097">MRPGAAAVGPVAHHGEWKKQQKRSGERRWAEGTRRYCTYWRSTDPLDGRNREQQDLDLIRHTRFPSPLQLVNHQCSWASGRLVSAPCPVEGTGSGQFRYDFPEVACWIVLDLLYITVGFHLSDFPILEWRGMFFSGRIGFRLEYLLW</sequence>
<feature type="compositionally biased region" description="Low complexity" evidence="1">
    <location>
        <begin position="1"/>
        <end position="12"/>
    </location>
</feature>
<feature type="compositionally biased region" description="Basic and acidic residues" evidence="1">
    <location>
        <begin position="13"/>
        <end position="28"/>
    </location>
</feature>
<evidence type="ECO:0000313" key="3">
    <source>
        <dbReference type="Proteomes" id="UP001066276"/>
    </source>
</evidence>
<dbReference type="AlphaFoldDB" id="A0AAV7NFZ8"/>
<keyword evidence="3" id="KW-1185">Reference proteome</keyword>
<evidence type="ECO:0000256" key="1">
    <source>
        <dbReference type="SAM" id="MobiDB-lite"/>
    </source>
</evidence>
<organism evidence="2 3">
    <name type="scientific">Pleurodeles waltl</name>
    <name type="common">Iberian ribbed newt</name>
    <dbReference type="NCBI Taxonomy" id="8319"/>
    <lineage>
        <taxon>Eukaryota</taxon>
        <taxon>Metazoa</taxon>
        <taxon>Chordata</taxon>
        <taxon>Craniata</taxon>
        <taxon>Vertebrata</taxon>
        <taxon>Euteleostomi</taxon>
        <taxon>Amphibia</taxon>
        <taxon>Batrachia</taxon>
        <taxon>Caudata</taxon>
        <taxon>Salamandroidea</taxon>
        <taxon>Salamandridae</taxon>
        <taxon>Pleurodelinae</taxon>
        <taxon>Pleurodeles</taxon>
    </lineage>
</organism>
<feature type="region of interest" description="Disordered" evidence="1">
    <location>
        <begin position="1"/>
        <end position="28"/>
    </location>
</feature>
<evidence type="ECO:0000313" key="2">
    <source>
        <dbReference type="EMBL" id="KAJ1113614.1"/>
    </source>
</evidence>
<reference evidence="2" key="1">
    <citation type="journal article" date="2022" name="bioRxiv">
        <title>Sequencing and chromosome-scale assembly of the giantPleurodeles waltlgenome.</title>
        <authorList>
            <person name="Brown T."/>
            <person name="Elewa A."/>
            <person name="Iarovenko S."/>
            <person name="Subramanian E."/>
            <person name="Araus A.J."/>
            <person name="Petzold A."/>
            <person name="Susuki M."/>
            <person name="Suzuki K.-i.T."/>
            <person name="Hayashi T."/>
            <person name="Toyoda A."/>
            <person name="Oliveira C."/>
            <person name="Osipova E."/>
            <person name="Leigh N.D."/>
            <person name="Simon A."/>
            <person name="Yun M.H."/>
        </authorList>
    </citation>
    <scope>NUCLEOTIDE SEQUENCE</scope>
    <source>
        <strain evidence="2">20211129_DDA</strain>
        <tissue evidence="2">Liver</tissue>
    </source>
</reference>
<protein>
    <submittedName>
        <fullName evidence="2">Uncharacterized protein</fullName>
    </submittedName>
</protein>
<dbReference type="EMBL" id="JANPWB010000012">
    <property type="protein sequence ID" value="KAJ1113614.1"/>
    <property type="molecule type" value="Genomic_DNA"/>
</dbReference>
<name>A0AAV7NFZ8_PLEWA</name>
<accession>A0AAV7NFZ8</accession>